<dbReference type="AlphaFoldDB" id="A0A840G2B3"/>
<dbReference type="InterPro" id="IPR025612">
    <property type="entry name" value="YqjK"/>
</dbReference>
<dbReference type="Pfam" id="PF13997">
    <property type="entry name" value="YqjK"/>
    <property type="match status" value="1"/>
</dbReference>
<name>A0A840G2B3_RHOTE</name>
<dbReference type="RefSeq" id="WP_153114920.1">
    <property type="nucleotide sequence ID" value="NZ_JACIGE010000001.1"/>
</dbReference>
<organism evidence="1 2">
    <name type="scientific">Rhodocyclus tenuis</name>
    <name type="common">Rhodospirillum tenue</name>
    <dbReference type="NCBI Taxonomy" id="1066"/>
    <lineage>
        <taxon>Bacteria</taxon>
        <taxon>Pseudomonadati</taxon>
        <taxon>Pseudomonadota</taxon>
        <taxon>Betaproteobacteria</taxon>
        <taxon>Rhodocyclales</taxon>
        <taxon>Rhodocyclaceae</taxon>
        <taxon>Rhodocyclus</taxon>
    </lineage>
</organism>
<keyword evidence="2" id="KW-1185">Reference proteome</keyword>
<reference evidence="1 2" key="1">
    <citation type="submission" date="2020-08" db="EMBL/GenBank/DDBJ databases">
        <title>Genome sequencing of Purple Non-Sulfur Bacteria from various extreme environments.</title>
        <authorList>
            <person name="Mayer M."/>
        </authorList>
    </citation>
    <scope>NUCLEOTIDE SEQUENCE [LARGE SCALE GENOMIC DNA]</scope>
    <source>
        <strain evidence="1 2">2761</strain>
    </source>
</reference>
<accession>A0A840G2B3</accession>
<dbReference type="EMBL" id="JACIGE010000001">
    <property type="protein sequence ID" value="MBB4246096.1"/>
    <property type="molecule type" value="Genomic_DNA"/>
</dbReference>
<comment type="caution">
    <text evidence="1">The sequence shown here is derived from an EMBL/GenBank/DDBJ whole genome shotgun (WGS) entry which is preliminary data.</text>
</comment>
<proteinExistence type="predicted"/>
<evidence type="ECO:0000313" key="2">
    <source>
        <dbReference type="Proteomes" id="UP000587070"/>
    </source>
</evidence>
<dbReference type="Proteomes" id="UP000587070">
    <property type="component" value="Unassembled WGS sequence"/>
</dbReference>
<evidence type="ECO:0000313" key="1">
    <source>
        <dbReference type="EMBL" id="MBB4246096.1"/>
    </source>
</evidence>
<sequence length="108" mass="12366">MNDRLIDIGVRRGRLLERIASQRAAIGSDLAPVRDALRATDRAVVLLRSAADTLRRHPAMVLAGVAIFIALKPRRLWRWGRRAFVVWRSWRFLRQRLAAFNLSIPGAR</sequence>
<gene>
    <name evidence="1" type="ORF">GGD90_000445</name>
</gene>
<evidence type="ECO:0008006" key="3">
    <source>
        <dbReference type="Google" id="ProtNLM"/>
    </source>
</evidence>
<protein>
    <recommendedName>
        <fullName evidence="3">YqjK-like protein</fullName>
    </recommendedName>
</protein>
<dbReference type="OrthoDB" id="8900444at2"/>